<dbReference type="PANTHER" id="PTHR30146:SF109">
    <property type="entry name" value="HTH-TYPE TRANSCRIPTIONAL REGULATOR GALS"/>
    <property type="match status" value="1"/>
</dbReference>
<protein>
    <submittedName>
        <fullName evidence="6">LacI family DNA-binding transcriptional regulator</fullName>
    </submittedName>
</protein>
<dbReference type="PRINTS" id="PR00036">
    <property type="entry name" value="HTHLACI"/>
</dbReference>
<evidence type="ECO:0000313" key="7">
    <source>
        <dbReference type="Proteomes" id="UP001589838"/>
    </source>
</evidence>
<dbReference type="Pfam" id="PF00356">
    <property type="entry name" value="LacI"/>
    <property type="match status" value="1"/>
</dbReference>
<dbReference type="EMBL" id="JBHLUX010000082">
    <property type="protein sequence ID" value="MFC0472592.1"/>
    <property type="molecule type" value="Genomic_DNA"/>
</dbReference>
<dbReference type="PROSITE" id="PS00356">
    <property type="entry name" value="HTH_LACI_1"/>
    <property type="match status" value="1"/>
</dbReference>
<dbReference type="InterPro" id="IPR028082">
    <property type="entry name" value="Peripla_BP_I"/>
</dbReference>
<gene>
    <name evidence="6" type="ORF">ACFFHM_19415</name>
</gene>
<dbReference type="InterPro" id="IPR010982">
    <property type="entry name" value="Lambda_DNA-bd_dom_sf"/>
</dbReference>
<feature type="domain" description="HTH lacI-type" evidence="4">
    <location>
        <begin position="3"/>
        <end position="57"/>
    </location>
</feature>
<keyword evidence="2 6" id="KW-0238">DNA-binding</keyword>
<proteinExistence type="predicted"/>
<name>A0ABV6KHY9_9BACI</name>
<feature type="domain" description="HTH cro/C1-type" evidence="5">
    <location>
        <begin position="4"/>
        <end position="47"/>
    </location>
</feature>
<dbReference type="GO" id="GO:0003677">
    <property type="term" value="F:DNA binding"/>
    <property type="evidence" value="ECO:0007669"/>
    <property type="project" value="UniProtKB-KW"/>
</dbReference>
<dbReference type="SUPFAM" id="SSF47413">
    <property type="entry name" value="lambda repressor-like DNA-binding domains"/>
    <property type="match status" value="1"/>
</dbReference>
<dbReference type="InterPro" id="IPR001761">
    <property type="entry name" value="Peripla_BP/Lac1_sug-bd_dom"/>
</dbReference>
<dbReference type="PANTHER" id="PTHR30146">
    <property type="entry name" value="LACI-RELATED TRANSCRIPTIONAL REPRESSOR"/>
    <property type="match status" value="1"/>
</dbReference>
<evidence type="ECO:0000256" key="2">
    <source>
        <dbReference type="ARBA" id="ARBA00023125"/>
    </source>
</evidence>
<keyword evidence="1" id="KW-0805">Transcription regulation</keyword>
<evidence type="ECO:0000256" key="1">
    <source>
        <dbReference type="ARBA" id="ARBA00023015"/>
    </source>
</evidence>
<dbReference type="Gene3D" id="3.40.50.2300">
    <property type="match status" value="2"/>
</dbReference>
<keyword evidence="7" id="KW-1185">Reference proteome</keyword>
<comment type="caution">
    <text evidence="6">The sequence shown here is derived from an EMBL/GenBank/DDBJ whole genome shotgun (WGS) entry which is preliminary data.</text>
</comment>
<evidence type="ECO:0000256" key="3">
    <source>
        <dbReference type="ARBA" id="ARBA00023163"/>
    </source>
</evidence>
<organism evidence="6 7">
    <name type="scientific">Halalkalibacter kiskunsagensis</name>
    <dbReference type="NCBI Taxonomy" id="1548599"/>
    <lineage>
        <taxon>Bacteria</taxon>
        <taxon>Bacillati</taxon>
        <taxon>Bacillota</taxon>
        <taxon>Bacilli</taxon>
        <taxon>Bacillales</taxon>
        <taxon>Bacillaceae</taxon>
        <taxon>Halalkalibacter</taxon>
    </lineage>
</organism>
<dbReference type="CDD" id="cd19975">
    <property type="entry name" value="PBP1_CcpA-like"/>
    <property type="match status" value="1"/>
</dbReference>
<dbReference type="PROSITE" id="PS50932">
    <property type="entry name" value="HTH_LACI_2"/>
    <property type="match status" value="1"/>
</dbReference>
<dbReference type="InterPro" id="IPR001387">
    <property type="entry name" value="Cro/C1-type_HTH"/>
</dbReference>
<evidence type="ECO:0000313" key="6">
    <source>
        <dbReference type="EMBL" id="MFC0472592.1"/>
    </source>
</evidence>
<accession>A0ABV6KHY9</accession>
<dbReference type="RefSeq" id="WP_335963226.1">
    <property type="nucleotide sequence ID" value="NZ_JAXBLX010000044.1"/>
</dbReference>
<evidence type="ECO:0000259" key="4">
    <source>
        <dbReference type="PROSITE" id="PS50932"/>
    </source>
</evidence>
<dbReference type="InterPro" id="IPR000843">
    <property type="entry name" value="HTH_LacI"/>
</dbReference>
<keyword evidence="3" id="KW-0804">Transcription</keyword>
<sequence length="335" mass="37104">MNPTIKDVAKKANVSIATVSRILNEQKGYSAKTKERVMEAINELGYQPNAVARGLINKRTQTIGILFPDVSSMFSADILKGIEEVAHNRGHSIVVCHTGESGNRMMEYLQLLNEKRVDGIIFTSAVITEAYYKTLKEMKIPVVLVATQSYRFPLPYVKVDDKHAAYSAVSYLIQKGHRKIGMISGDMADKIAGRPRVEGYKQALEDHGISFDEKKLVVTPGFSFENGSGMLQKLLKQERDITAVFAASDELAVSAMSDAFEMGIHVPEELSIIGYDNLKVAEMSIPPLTTLAQPLYEMGKLSAELLLDMLVTGETVESRIIPHNIIERKTVKKVN</sequence>
<dbReference type="Proteomes" id="UP001589838">
    <property type="component" value="Unassembled WGS sequence"/>
</dbReference>
<dbReference type="SUPFAM" id="SSF53822">
    <property type="entry name" value="Periplasmic binding protein-like I"/>
    <property type="match status" value="1"/>
</dbReference>
<dbReference type="Gene3D" id="1.10.260.40">
    <property type="entry name" value="lambda repressor-like DNA-binding domains"/>
    <property type="match status" value="1"/>
</dbReference>
<reference evidence="6 7" key="1">
    <citation type="submission" date="2024-09" db="EMBL/GenBank/DDBJ databases">
        <authorList>
            <person name="Sun Q."/>
            <person name="Mori K."/>
        </authorList>
    </citation>
    <scope>NUCLEOTIDE SEQUENCE [LARGE SCALE GENOMIC DNA]</scope>
    <source>
        <strain evidence="6 7">NCAIM B.02610</strain>
    </source>
</reference>
<dbReference type="Pfam" id="PF00532">
    <property type="entry name" value="Peripla_BP_1"/>
    <property type="match status" value="1"/>
</dbReference>
<evidence type="ECO:0000259" key="5">
    <source>
        <dbReference type="PROSITE" id="PS50943"/>
    </source>
</evidence>
<dbReference type="SMART" id="SM00354">
    <property type="entry name" value="HTH_LACI"/>
    <property type="match status" value="1"/>
</dbReference>
<dbReference type="PROSITE" id="PS50943">
    <property type="entry name" value="HTH_CROC1"/>
    <property type="match status" value="1"/>
</dbReference>
<dbReference type="CDD" id="cd01392">
    <property type="entry name" value="HTH_LacI"/>
    <property type="match status" value="1"/>
</dbReference>